<protein>
    <submittedName>
        <fullName evidence="2">Uncharacterized protein</fullName>
    </submittedName>
</protein>
<gene>
    <name evidence="2" type="ORF">MM415A00692_0001</name>
</gene>
<reference evidence="2" key="1">
    <citation type="submission" date="2020-03" db="EMBL/GenBank/DDBJ databases">
        <title>The deep terrestrial virosphere.</title>
        <authorList>
            <person name="Holmfeldt K."/>
            <person name="Nilsson E."/>
            <person name="Simone D."/>
            <person name="Lopez-Fernandez M."/>
            <person name="Wu X."/>
            <person name="de Brujin I."/>
            <person name="Lundin D."/>
            <person name="Andersson A."/>
            <person name="Bertilsson S."/>
            <person name="Dopson M."/>
        </authorList>
    </citation>
    <scope>NUCLEOTIDE SEQUENCE</scope>
    <source>
        <strain evidence="2">MM415A00692</strain>
    </source>
</reference>
<sequence length="111" mass="13035">MLTGEAKKEYQRKYMKSKRSNNAHDPTGGSNKYPKTDYRYWLTPPEADKIPADYVKQFWSLPVDVQIVILETISFKEEDDDQVIERVTRAVGYQEWLKKRVLGKPILEAVR</sequence>
<name>A0A6M3KFC6_9ZZZZ</name>
<dbReference type="EMBL" id="MT142428">
    <property type="protein sequence ID" value="QJA80582.1"/>
    <property type="molecule type" value="Genomic_DNA"/>
</dbReference>
<dbReference type="AlphaFoldDB" id="A0A6M3KFC6"/>
<evidence type="ECO:0000313" key="2">
    <source>
        <dbReference type="EMBL" id="QJA80582.1"/>
    </source>
</evidence>
<organism evidence="2">
    <name type="scientific">viral metagenome</name>
    <dbReference type="NCBI Taxonomy" id="1070528"/>
    <lineage>
        <taxon>unclassified sequences</taxon>
        <taxon>metagenomes</taxon>
        <taxon>organismal metagenomes</taxon>
    </lineage>
</organism>
<feature type="compositionally biased region" description="Basic and acidic residues" evidence="1">
    <location>
        <begin position="1"/>
        <end position="12"/>
    </location>
</feature>
<accession>A0A6M3KFC6</accession>
<proteinExistence type="predicted"/>
<evidence type="ECO:0000256" key="1">
    <source>
        <dbReference type="SAM" id="MobiDB-lite"/>
    </source>
</evidence>
<feature type="region of interest" description="Disordered" evidence="1">
    <location>
        <begin position="1"/>
        <end position="35"/>
    </location>
</feature>